<dbReference type="EMBL" id="GL883091">
    <property type="protein sequence ID" value="EGG12003.1"/>
    <property type="molecule type" value="Genomic_DNA"/>
</dbReference>
<keyword evidence="3" id="KW-1185">Reference proteome</keyword>
<evidence type="ECO:0000313" key="2">
    <source>
        <dbReference type="EMBL" id="EGG12003.1"/>
    </source>
</evidence>
<dbReference type="VEuPathDB" id="FungiDB:MELLADRAFT_101883"/>
<dbReference type="OrthoDB" id="10540584at2759"/>
<dbReference type="GeneID" id="18921515"/>
<dbReference type="InParanoid" id="F4R584"/>
<dbReference type="Proteomes" id="UP000001072">
    <property type="component" value="Unassembled WGS sequence"/>
</dbReference>
<organism evidence="3">
    <name type="scientific">Melampsora larici-populina (strain 98AG31 / pathotype 3-4-7)</name>
    <name type="common">Poplar leaf rust fungus</name>
    <dbReference type="NCBI Taxonomy" id="747676"/>
    <lineage>
        <taxon>Eukaryota</taxon>
        <taxon>Fungi</taxon>
        <taxon>Dikarya</taxon>
        <taxon>Basidiomycota</taxon>
        <taxon>Pucciniomycotina</taxon>
        <taxon>Pucciniomycetes</taxon>
        <taxon>Pucciniales</taxon>
        <taxon>Melampsoraceae</taxon>
        <taxon>Melampsora</taxon>
    </lineage>
</organism>
<name>F4R584_MELLP</name>
<dbReference type="KEGG" id="mlr:MELLADRAFT_101883"/>
<feature type="region of interest" description="Disordered" evidence="1">
    <location>
        <begin position="1"/>
        <end position="24"/>
    </location>
</feature>
<dbReference type="HOGENOM" id="CLU_297372_0_0_1"/>
<dbReference type="eggNOG" id="ENOG502SWXU">
    <property type="taxonomic scope" value="Eukaryota"/>
</dbReference>
<accession>F4R584</accession>
<gene>
    <name evidence="2" type="ORF">MELLADRAFT_101883</name>
</gene>
<sequence length="821" mass="90670">MSRAWQEHPAKIHQSTGQRVAHRPSINAGNWPPIPYQPQQVVQALHNRRNNRDPATSSNAQDVILNQPGLAMFSSQQLVDRLFQSTGPSSQPGSPKRTNGIVCRGVGGQTSTHQPTDVRKGNKRCLYRSCASCCQTFGDKAVSCPAKGHVIKHNQPAPQSSTSATRNIHPVLACLEQESSGEDTPLAPPASSAPLPTHKRLPRMSAQSGARIAKEMDHAQLARLFDLRKERTEAMKRDQRLDVDESKVVKIIAWLKSGEPPKMFSFIASKWPKFTLDQCQHLVNDAAVIEGLSDADGWSQALSLWDPSLDGWVLVKGSQITEENCPRFKYYLGSTYDTAIEAPLAPETSSGLKIGQPNSSTAEDDDNDEIIVIREVRPIPTTSQPKLTAPNQEPTGTGHESDASVEVVSVAKMKWPDDDGPMSELMDWFTLMATMPRLRAWDEVFKSRFNRGDRTAYRYAQWLHIIGEVRLQAWEKQQIEMSNPVTVAALRQQFLTEYVQAGCPPPVPKPENPSVQGGQKRKLGWAPLPHYTTDIILATYTMEHVNPVADSGVPPPNTLHALCGFDQSRLFTLTQSLDTHQLGRRGLPVYVPDHPSIHNNASVLAICPDPTNLDNDVGWRFVSQSAHVAITPEFVHRWDLRSTYQGTLSRGDLSSPLGVRIFDHNQTPLRDYLNIAQMNFHVAVSLDGFLKDLHARVEPGNFTAEEWEAISLLRVQENVVVHMHKAFPSPYGSVFIAGLQGVGPVITESVVHDVTRGNWIHSNHGPGAFCFLAELPDLPVAPPLSATGAESWATSITGWEVWVPTDEDREGSVEDSVEGSL</sequence>
<evidence type="ECO:0000313" key="3">
    <source>
        <dbReference type="Proteomes" id="UP000001072"/>
    </source>
</evidence>
<dbReference type="RefSeq" id="XP_007404378.1">
    <property type="nucleotide sequence ID" value="XM_007404316.1"/>
</dbReference>
<reference evidence="3" key="1">
    <citation type="journal article" date="2011" name="Proc. Natl. Acad. Sci. U.S.A.">
        <title>Obligate biotrophy features unraveled by the genomic analysis of rust fungi.</title>
        <authorList>
            <person name="Duplessis S."/>
            <person name="Cuomo C.A."/>
            <person name="Lin Y.-C."/>
            <person name="Aerts A."/>
            <person name="Tisserant E."/>
            <person name="Veneault-Fourrey C."/>
            <person name="Joly D.L."/>
            <person name="Hacquard S."/>
            <person name="Amselem J."/>
            <person name="Cantarel B.L."/>
            <person name="Chiu R."/>
            <person name="Coutinho P.M."/>
            <person name="Feau N."/>
            <person name="Field M."/>
            <person name="Frey P."/>
            <person name="Gelhaye E."/>
            <person name="Goldberg J."/>
            <person name="Grabherr M.G."/>
            <person name="Kodira C.D."/>
            <person name="Kohler A."/>
            <person name="Kuees U."/>
            <person name="Lindquist E.A."/>
            <person name="Lucas S.M."/>
            <person name="Mago R."/>
            <person name="Mauceli E."/>
            <person name="Morin E."/>
            <person name="Murat C."/>
            <person name="Pangilinan J.L."/>
            <person name="Park R."/>
            <person name="Pearson M."/>
            <person name="Quesneville H."/>
            <person name="Rouhier N."/>
            <person name="Sakthikumar S."/>
            <person name="Salamov A.A."/>
            <person name="Schmutz J."/>
            <person name="Selles B."/>
            <person name="Shapiro H."/>
            <person name="Tanguay P."/>
            <person name="Tuskan G.A."/>
            <person name="Henrissat B."/>
            <person name="Van de Peer Y."/>
            <person name="Rouze P."/>
            <person name="Ellis J.G."/>
            <person name="Dodds P.N."/>
            <person name="Schein J.E."/>
            <person name="Zhong S."/>
            <person name="Hamelin R.C."/>
            <person name="Grigoriev I.V."/>
            <person name="Szabo L.J."/>
            <person name="Martin F."/>
        </authorList>
    </citation>
    <scope>NUCLEOTIDE SEQUENCE [LARGE SCALE GENOMIC DNA]</scope>
    <source>
        <strain evidence="3">98AG31 / pathotype 3-4-7</strain>
    </source>
</reference>
<feature type="region of interest" description="Disordered" evidence="1">
    <location>
        <begin position="347"/>
        <end position="403"/>
    </location>
</feature>
<feature type="compositionally biased region" description="Polar residues" evidence="1">
    <location>
        <begin position="347"/>
        <end position="361"/>
    </location>
</feature>
<dbReference type="AlphaFoldDB" id="F4R584"/>
<feature type="region of interest" description="Disordered" evidence="1">
    <location>
        <begin position="178"/>
        <end position="202"/>
    </location>
</feature>
<proteinExistence type="predicted"/>
<protein>
    <submittedName>
        <fullName evidence="2">Uncharacterized protein</fullName>
    </submittedName>
</protein>
<feature type="compositionally biased region" description="Polar residues" evidence="1">
    <location>
        <begin position="380"/>
        <end position="395"/>
    </location>
</feature>
<evidence type="ECO:0000256" key="1">
    <source>
        <dbReference type="SAM" id="MobiDB-lite"/>
    </source>
</evidence>
<feature type="compositionally biased region" description="Basic and acidic residues" evidence="1">
    <location>
        <begin position="1"/>
        <end position="10"/>
    </location>
</feature>